<comment type="caution">
    <text evidence="2">The sequence shown here is derived from an EMBL/GenBank/DDBJ whole genome shotgun (WGS) entry which is preliminary data.</text>
</comment>
<dbReference type="InterPro" id="IPR018727">
    <property type="entry name" value="DUF2267"/>
</dbReference>
<proteinExistence type="predicted"/>
<accession>A0A6B0GEU0</accession>
<reference evidence="2 3" key="1">
    <citation type="submission" date="2019-12" db="EMBL/GenBank/DDBJ databases">
        <title>Halocatena pleomorpha gen. nov. sp. nov., an extremely halophilic archaeon of family Halobacteriaceae isolated from saltpan soil.</title>
        <authorList>
            <person name="Pal Y."/>
            <person name="Verma A."/>
            <person name="Krishnamurthi S."/>
            <person name="Kumar P."/>
        </authorList>
    </citation>
    <scope>NUCLEOTIDE SEQUENCE [LARGE SCALE GENOMIC DNA]</scope>
    <source>
        <strain evidence="2 3">JCM 16495</strain>
    </source>
</reference>
<dbReference type="RefSeq" id="WP_158202979.1">
    <property type="nucleotide sequence ID" value="NZ_WSZK01000006.1"/>
</dbReference>
<dbReference type="AlphaFoldDB" id="A0A6B0GEU0"/>
<dbReference type="EMBL" id="WSZK01000006">
    <property type="protein sequence ID" value="MWG33244.1"/>
    <property type="molecule type" value="Genomic_DNA"/>
</dbReference>
<feature type="compositionally biased region" description="Polar residues" evidence="1">
    <location>
        <begin position="175"/>
        <end position="185"/>
    </location>
</feature>
<dbReference type="Gene3D" id="1.10.490.110">
    <property type="entry name" value="Uncharacterized conserved protein DUF2267"/>
    <property type="match status" value="1"/>
</dbReference>
<evidence type="ECO:0000313" key="3">
    <source>
        <dbReference type="Proteomes" id="UP000451471"/>
    </source>
</evidence>
<dbReference type="Proteomes" id="UP000451471">
    <property type="component" value="Unassembled WGS sequence"/>
</dbReference>
<keyword evidence="3" id="KW-1185">Reference proteome</keyword>
<feature type="compositionally biased region" description="Low complexity" evidence="1">
    <location>
        <begin position="146"/>
        <end position="156"/>
    </location>
</feature>
<sequence length="185" mass="19669">MSCGDRHRCRRRRVPAAHEKAVGPRNYRPFAGVTQETDLLQHVQRCGGHDTVDAARESTHAVLRSLGATLPDEEAEALAAQLPEAFETDLTNAETADDRSPEAFSNRIDGSSDGPRPGGGGDGGALVGRRGCHGRGDFGRPRQSARGLRGVRGPTTRPRRLNADRPPASVGTVHGPSNSTVPSRP</sequence>
<feature type="region of interest" description="Disordered" evidence="1">
    <location>
        <begin position="82"/>
        <end position="185"/>
    </location>
</feature>
<gene>
    <name evidence="2" type="ORF">GQS65_01850</name>
</gene>
<organism evidence="2 3">
    <name type="scientific">Halomarina oriensis</name>
    <dbReference type="NCBI Taxonomy" id="671145"/>
    <lineage>
        <taxon>Archaea</taxon>
        <taxon>Methanobacteriati</taxon>
        <taxon>Methanobacteriota</taxon>
        <taxon>Stenosarchaea group</taxon>
        <taxon>Halobacteria</taxon>
        <taxon>Halobacteriales</taxon>
        <taxon>Natronomonadaceae</taxon>
        <taxon>Halomarina</taxon>
    </lineage>
</organism>
<name>A0A6B0GEU0_9EURY</name>
<evidence type="ECO:0000313" key="2">
    <source>
        <dbReference type="EMBL" id="MWG33244.1"/>
    </source>
</evidence>
<feature type="region of interest" description="Disordered" evidence="1">
    <location>
        <begin position="1"/>
        <end position="29"/>
    </location>
</feature>
<feature type="compositionally biased region" description="Gly residues" evidence="1">
    <location>
        <begin position="116"/>
        <end position="126"/>
    </location>
</feature>
<dbReference type="Pfam" id="PF10025">
    <property type="entry name" value="DUF2267"/>
    <property type="match status" value="1"/>
</dbReference>
<protein>
    <submittedName>
        <fullName evidence="2">DUF2267 domain-containing protein</fullName>
    </submittedName>
</protein>
<evidence type="ECO:0000256" key="1">
    <source>
        <dbReference type="SAM" id="MobiDB-lite"/>
    </source>
</evidence>
<dbReference type="InterPro" id="IPR038282">
    <property type="entry name" value="DUF2267_sf"/>
</dbReference>